<evidence type="ECO:0000313" key="9">
    <source>
        <dbReference type="Proteomes" id="UP001158049"/>
    </source>
</evidence>
<feature type="active site" description="Proton donor/acceptor" evidence="7">
    <location>
        <position position="189"/>
    </location>
</feature>
<dbReference type="InterPro" id="IPR033134">
    <property type="entry name" value="Asp/Glu_racemase_AS_2"/>
</dbReference>
<dbReference type="NCBIfam" id="TIGR00067">
    <property type="entry name" value="glut_race"/>
    <property type="match status" value="1"/>
</dbReference>
<dbReference type="Proteomes" id="UP001158049">
    <property type="component" value="Unassembled WGS sequence"/>
</dbReference>
<dbReference type="InterPro" id="IPR015942">
    <property type="entry name" value="Asp/Glu/hydantoin_racemase"/>
</dbReference>
<dbReference type="InterPro" id="IPR001920">
    <property type="entry name" value="Asp/Glu_race"/>
</dbReference>
<organism evidence="8 9">
    <name type="scientific">Noviherbaspirillum suwonense</name>
    <dbReference type="NCBI Taxonomy" id="1224511"/>
    <lineage>
        <taxon>Bacteria</taxon>
        <taxon>Pseudomonadati</taxon>
        <taxon>Pseudomonadota</taxon>
        <taxon>Betaproteobacteria</taxon>
        <taxon>Burkholderiales</taxon>
        <taxon>Oxalobacteraceae</taxon>
        <taxon>Noviherbaspirillum</taxon>
    </lineage>
</organism>
<feature type="binding site" evidence="7">
    <location>
        <begin position="77"/>
        <end position="78"/>
    </location>
    <ligand>
        <name>substrate</name>
    </ligand>
</feature>
<evidence type="ECO:0000256" key="4">
    <source>
        <dbReference type="ARBA" id="ARBA00022984"/>
    </source>
</evidence>
<dbReference type="HAMAP" id="MF_00258">
    <property type="entry name" value="Glu_racemase"/>
    <property type="match status" value="1"/>
</dbReference>
<keyword evidence="5 7" id="KW-0413">Isomerase</keyword>
<protein>
    <recommendedName>
        <fullName evidence="2 7">Glutamate racemase</fullName>
        <ecNumber evidence="2 7">5.1.1.3</ecNumber>
    </recommendedName>
</protein>
<comment type="function">
    <text evidence="7">Provides the (R)-glutamate required for cell wall biosynthesis.</text>
</comment>
<gene>
    <name evidence="7" type="primary">murI</name>
    <name evidence="8" type="ORF">SAMN06295970_117121</name>
</gene>
<feature type="binding site" evidence="7">
    <location>
        <begin position="13"/>
        <end position="14"/>
    </location>
    <ligand>
        <name>substrate</name>
    </ligand>
</feature>
<dbReference type="EMBL" id="FXUL01000017">
    <property type="protein sequence ID" value="SMP72053.1"/>
    <property type="molecule type" value="Genomic_DNA"/>
</dbReference>
<keyword evidence="4 7" id="KW-0573">Peptidoglycan synthesis</keyword>
<evidence type="ECO:0000313" key="8">
    <source>
        <dbReference type="EMBL" id="SMP72053.1"/>
    </source>
</evidence>
<feature type="binding site" evidence="7">
    <location>
        <begin position="45"/>
        <end position="46"/>
    </location>
    <ligand>
        <name>substrate</name>
    </ligand>
</feature>
<dbReference type="Pfam" id="PF01177">
    <property type="entry name" value="Asp_Glu_race"/>
    <property type="match status" value="1"/>
</dbReference>
<keyword evidence="6 7" id="KW-0961">Cell wall biogenesis/degradation</keyword>
<proteinExistence type="inferred from homology"/>
<comment type="similarity">
    <text evidence="7">Belongs to the aspartate/glutamate racemases family.</text>
</comment>
<evidence type="ECO:0000256" key="3">
    <source>
        <dbReference type="ARBA" id="ARBA00022960"/>
    </source>
</evidence>
<sequence length="277" mass="28641">MPAAVDAPVGIFDSGLGGLSVLRHVRMQLPMENLAYFADSAFAPYGGKPESAVIERVLAIAGFLAAQSAKALVVACNTATAAAVTAVRERYPLLPVVGVEPGLKPAALHSASRVVGVLATERTLASARFQALEARLSAATGVRFIPQACSGLADQVEKGELRSAATAALVQRYVDPLVREGADTLVLGCTHYPFLLPLIADCATRAAGRDVAIVDTGEAVARQLRRVLAEHAMLRADDARPASVQGWTTGSASSLATAFKSLLGIDAAIASLAGTRD</sequence>
<dbReference type="InterPro" id="IPR004391">
    <property type="entry name" value="Glu_race"/>
</dbReference>
<accession>A0ABY1QI27</accession>
<dbReference type="PROSITE" id="PS00923">
    <property type="entry name" value="ASP_GLU_RACEMASE_1"/>
    <property type="match status" value="1"/>
</dbReference>
<dbReference type="Gene3D" id="3.40.50.1860">
    <property type="match status" value="2"/>
</dbReference>
<dbReference type="PANTHER" id="PTHR21198">
    <property type="entry name" value="GLUTAMATE RACEMASE"/>
    <property type="match status" value="1"/>
</dbReference>
<dbReference type="RefSeq" id="WP_283444019.1">
    <property type="nucleotide sequence ID" value="NZ_FXUL01000017.1"/>
</dbReference>
<evidence type="ECO:0000256" key="1">
    <source>
        <dbReference type="ARBA" id="ARBA00001602"/>
    </source>
</evidence>
<reference evidence="8 9" key="1">
    <citation type="submission" date="2017-05" db="EMBL/GenBank/DDBJ databases">
        <authorList>
            <person name="Varghese N."/>
            <person name="Submissions S."/>
        </authorList>
    </citation>
    <scope>NUCLEOTIDE SEQUENCE [LARGE SCALE GENOMIC DNA]</scope>
    <source>
        <strain evidence="8 9">DSM 26001</strain>
    </source>
</reference>
<dbReference type="InterPro" id="IPR018187">
    <property type="entry name" value="Asp/Glu_racemase_AS_1"/>
</dbReference>
<name>A0ABY1QI27_9BURK</name>
<dbReference type="PANTHER" id="PTHR21198:SF2">
    <property type="entry name" value="GLUTAMATE RACEMASE"/>
    <property type="match status" value="1"/>
</dbReference>
<keyword evidence="9" id="KW-1185">Reference proteome</keyword>
<comment type="caution">
    <text evidence="8">The sequence shown here is derived from an EMBL/GenBank/DDBJ whole genome shotgun (WGS) entry which is preliminary data.</text>
</comment>
<evidence type="ECO:0000256" key="5">
    <source>
        <dbReference type="ARBA" id="ARBA00023235"/>
    </source>
</evidence>
<comment type="catalytic activity">
    <reaction evidence="1 7">
        <text>L-glutamate = D-glutamate</text>
        <dbReference type="Rhea" id="RHEA:12813"/>
        <dbReference type="ChEBI" id="CHEBI:29985"/>
        <dbReference type="ChEBI" id="CHEBI:29986"/>
        <dbReference type="EC" id="5.1.1.3"/>
    </reaction>
</comment>
<feature type="binding site" evidence="7">
    <location>
        <begin position="190"/>
        <end position="191"/>
    </location>
    <ligand>
        <name>substrate</name>
    </ligand>
</feature>
<comment type="pathway">
    <text evidence="7">Cell wall biogenesis; peptidoglycan biosynthesis.</text>
</comment>
<keyword evidence="3 7" id="KW-0133">Cell shape</keyword>
<evidence type="ECO:0000256" key="7">
    <source>
        <dbReference type="HAMAP-Rule" id="MF_00258"/>
    </source>
</evidence>
<dbReference type="PROSITE" id="PS00924">
    <property type="entry name" value="ASP_GLU_RACEMASE_2"/>
    <property type="match status" value="1"/>
</dbReference>
<dbReference type="EC" id="5.1.1.3" evidence="2 7"/>
<dbReference type="SUPFAM" id="SSF53681">
    <property type="entry name" value="Aspartate/glutamate racemase"/>
    <property type="match status" value="2"/>
</dbReference>
<feature type="active site" description="Proton donor/acceptor" evidence="7">
    <location>
        <position position="76"/>
    </location>
</feature>
<evidence type="ECO:0000256" key="2">
    <source>
        <dbReference type="ARBA" id="ARBA00013090"/>
    </source>
</evidence>
<evidence type="ECO:0000256" key="6">
    <source>
        <dbReference type="ARBA" id="ARBA00023316"/>
    </source>
</evidence>